<dbReference type="EMBL" id="CP115611">
    <property type="protein sequence ID" value="WBW72250.1"/>
    <property type="molecule type" value="Genomic_DNA"/>
</dbReference>
<keyword evidence="1" id="KW-0479">Metal-binding</keyword>
<accession>A0AAE9WAE9</accession>
<dbReference type="GeneID" id="80874505"/>
<keyword evidence="6" id="KW-1185">Reference proteome</keyword>
<dbReference type="InterPro" id="IPR008913">
    <property type="entry name" value="Znf_CHY"/>
</dbReference>
<sequence length="105" mass="12112">MSATPTIRGLLVDDCSRCQHYHSELDIVALRCLACKEFYACFTCHNTLESHPFEPWKETPNMFPVLCGACKYSLTKNEYQQASSCPNCKRPFNPNCQMHKSYYFA</sequence>
<dbReference type="PANTHER" id="PTHR28082:SF1">
    <property type="entry name" value="HELPER OF TIM PROTEIN 13"/>
    <property type="match status" value="1"/>
</dbReference>
<dbReference type="PIRSF" id="PIRSF017292">
    <property type="entry name" value="UCP017292_Znf_CHY"/>
    <property type="match status" value="1"/>
</dbReference>
<dbReference type="InterPro" id="IPR052604">
    <property type="entry name" value="Mito_Tim_assembly_helper"/>
</dbReference>
<evidence type="ECO:0000256" key="3">
    <source>
        <dbReference type="ARBA" id="ARBA00022833"/>
    </source>
</evidence>
<proteinExistence type="predicted"/>
<dbReference type="RefSeq" id="XP_056036493.1">
    <property type="nucleotide sequence ID" value="XM_056179816.1"/>
</dbReference>
<keyword evidence="3" id="KW-0862">Zinc</keyword>
<protein>
    <submittedName>
        <fullName evidence="5">Helper of TIM Hot13</fullName>
    </submittedName>
</protein>
<dbReference type="InterPro" id="IPR037274">
    <property type="entry name" value="Znf_CHY_sf"/>
</dbReference>
<dbReference type="GO" id="GO:0045041">
    <property type="term" value="P:protein import into mitochondrial intermembrane space"/>
    <property type="evidence" value="ECO:0007669"/>
    <property type="project" value="TreeGrafter"/>
</dbReference>
<keyword evidence="2" id="KW-0863">Zinc-finger</keyword>
<evidence type="ECO:0000256" key="1">
    <source>
        <dbReference type="ARBA" id="ARBA00022723"/>
    </source>
</evidence>
<dbReference type="AlphaFoldDB" id="A0AAE9WAE9"/>
<dbReference type="Proteomes" id="UP001212411">
    <property type="component" value="Chromosome 1"/>
</dbReference>
<name>A0AAE9WAE9_9SCHI</name>
<dbReference type="InterPro" id="IPR016694">
    <property type="entry name" value="UCP017292"/>
</dbReference>
<evidence type="ECO:0000259" key="4">
    <source>
        <dbReference type="Pfam" id="PF05495"/>
    </source>
</evidence>
<dbReference type="GO" id="GO:0005758">
    <property type="term" value="C:mitochondrial intermembrane space"/>
    <property type="evidence" value="ECO:0007669"/>
    <property type="project" value="TreeGrafter"/>
</dbReference>
<organism evidence="5 6">
    <name type="scientific">Schizosaccharomyces osmophilus</name>
    <dbReference type="NCBI Taxonomy" id="2545709"/>
    <lineage>
        <taxon>Eukaryota</taxon>
        <taxon>Fungi</taxon>
        <taxon>Dikarya</taxon>
        <taxon>Ascomycota</taxon>
        <taxon>Taphrinomycotina</taxon>
        <taxon>Schizosaccharomycetes</taxon>
        <taxon>Schizosaccharomycetales</taxon>
        <taxon>Schizosaccharomycetaceae</taxon>
        <taxon>Schizosaccharomyces</taxon>
    </lineage>
</organism>
<evidence type="ECO:0000256" key="2">
    <source>
        <dbReference type="ARBA" id="ARBA00022771"/>
    </source>
</evidence>
<reference evidence="5 6" key="1">
    <citation type="journal article" date="2023" name="G3 (Bethesda)">
        <title>A high-quality reference genome for the fission yeast Schizosaccharomyces osmophilus.</title>
        <authorList>
            <person name="Jia G.S."/>
            <person name="Zhang W.C."/>
            <person name="Liang Y."/>
            <person name="Liu X.H."/>
            <person name="Rhind N."/>
            <person name="Pidoux A."/>
            <person name="Brysch-Herzberg M."/>
            <person name="Du L.L."/>
        </authorList>
    </citation>
    <scope>NUCLEOTIDE SEQUENCE [LARGE SCALE GENOMIC DNA]</scope>
    <source>
        <strain evidence="5 6">CBS 15793</strain>
    </source>
</reference>
<evidence type="ECO:0000313" key="6">
    <source>
        <dbReference type="Proteomes" id="UP001212411"/>
    </source>
</evidence>
<dbReference type="Pfam" id="PF05495">
    <property type="entry name" value="zf-CHY"/>
    <property type="match status" value="1"/>
</dbReference>
<gene>
    <name evidence="5" type="primary">hot13</name>
    <name evidence="5" type="ORF">SOMG_01023</name>
</gene>
<feature type="domain" description="CHY-type" evidence="4">
    <location>
        <begin position="18"/>
        <end position="92"/>
    </location>
</feature>
<dbReference type="KEGG" id="som:SOMG_01023"/>
<dbReference type="SUPFAM" id="SSF161219">
    <property type="entry name" value="CHY zinc finger-like"/>
    <property type="match status" value="1"/>
</dbReference>
<evidence type="ECO:0000313" key="5">
    <source>
        <dbReference type="EMBL" id="WBW72250.1"/>
    </source>
</evidence>
<dbReference type="PANTHER" id="PTHR28082">
    <property type="entry name" value="ZINC FINGER PROTEIN"/>
    <property type="match status" value="1"/>
</dbReference>
<dbReference type="GO" id="GO:0008270">
    <property type="term" value="F:zinc ion binding"/>
    <property type="evidence" value="ECO:0007669"/>
    <property type="project" value="UniProtKB-KW"/>
</dbReference>